<organism evidence="1">
    <name type="scientific">Eucalyptus grandis</name>
    <name type="common">Flooded gum</name>
    <dbReference type="NCBI Taxonomy" id="71139"/>
    <lineage>
        <taxon>Eukaryota</taxon>
        <taxon>Viridiplantae</taxon>
        <taxon>Streptophyta</taxon>
        <taxon>Embryophyta</taxon>
        <taxon>Tracheophyta</taxon>
        <taxon>Spermatophyta</taxon>
        <taxon>Magnoliopsida</taxon>
        <taxon>eudicotyledons</taxon>
        <taxon>Gunneridae</taxon>
        <taxon>Pentapetalae</taxon>
        <taxon>rosids</taxon>
        <taxon>malvids</taxon>
        <taxon>Myrtales</taxon>
        <taxon>Myrtaceae</taxon>
        <taxon>Myrtoideae</taxon>
        <taxon>Eucalypteae</taxon>
        <taxon>Eucalyptus</taxon>
    </lineage>
</organism>
<protein>
    <submittedName>
        <fullName evidence="1">Uncharacterized protein</fullName>
    </submittedName>
</protein>
<reference evidence="1" key="1">
    <citation type="submission" date="2013-07" db="EMBL/GenBank/DDBJ databases">
        <title>The genome of Eucalyptus grandis.</title>
        <authorList>
            <person name="Schmutz J."/>
            <person name="Hayes R."/>
            <person name="Myburg A."/>
            <person name="Tuskan G."/>
            <person name="Grattapaglia D."/>
            <person name="Rokhsar D.S."/>
        </authorList>
    </citation>
    <scope>NUCLEOTIDE SEQUENCE</scope>
    <source>
        <tissue evidence="1">Leaf extractions</tissue>
    </source>
</reference>
<dbReference type="AlphaFoldDB" id="A0A059BD98"/>
<gene>
    <name evidence="1" type="ORF">EUGRSUZ_G01525</name>
</gene>
<dbReference type="EMBL" id="KK198759">
    <property type="protein sequence ID" value="KCW63856.1"/>
    <property type="molecule type" value="Genomic_DNA"/>
</dbReference>
<proteinExistence type="predicted"/>
<evidence type="ECO:0000313" key="1">
    <source>
        <dbReference type="EMBL" id="KCW63856.1"/>
    </source>
</evidence>
<name>A0A059BD98_EUCGR</name>
<dbReference type="InParanoid" id="A0A059BD98"/>
<accession>A0A059BD98</accession>
<dbReference type="Gramene" id="KCW63856">
    <property type="protein sequence ID" value="KCW63856"/>
    <property type="gene ID" value="EUGRSUZ_G01525"/>
</dbReference>
<sequence length="66" mass="7611">MATIYKLSGVGDRRRERRGRGRRQRRRKVYAGGDMRGCLSDRALGFMGEFGRLEIYKVGQFGLSRV</sequence>